<dbReference type="InterPro" id="IPR013708">
    <property type="entry name" value="Shikimate_DH-bd_N"/>
</dbReference>
<reference evidence="5 6" key="1">
    <citation type="submission" date="2017-03" db="EMBL/GenBank/DDBJ databases">
        <title>Genomes of endolithic fungi from Antarctica.</title>
        <authorList>
            <person name="Coleine C."/>
            <person name="Masonjones S."/>
            <person name="Stajich J.E."/>
        </authorList>
    </citation>
    <scope>NUCLEOTIDE SEQUENCE [LARGE SCALE GENOMIC DNA]</scope>
    <source>
        <strain evidence="5 6">CCFEE 5187</strain>
    </source>
</reference>
<feature type="domain" description="Shikimate dehydrogenase substrate binding N-terminal" evidence="3">
    <location>
        <begin position="38"/>
        <end position="118"/>
    </location>
</feature>
<dbReference type="InterPro" id="IPR046346">
    <property type="entry name" value="Aminoacid_DH-like_N_sf"/>
</dbReference>
<protein>
    <recommendedName>
        <fullName evidence="7">Shikimate dehydrogenase substrate binding N-terminal domain-containing protein</fullName>
    </recommendedName>
</protein>
<dbReference type="UniPathway" id="UPA00053">
    <property type="reaction ID" value="UER00087"/>
</dbReference>
<dbReference type="Pfam" id="PF18317">
    <property type="entry name" value="SDH_C"/>
    <property type="match status" value="1"/>
</dbReference>
<comment type="caution">
    <text evidence="5">The sequence shown here is derived from an EMBL/GenBank/DDBJ whole genome shotgun (WGS) entry which is preliminary data.</text>
</comment>
<dbReference type="Pfam" id="PF01488">
    <property type="entry name" value="Shikimate_DH"/>
    <property type="match status" value="1"/>
</dbReference>
<dbReference type="GO" id="GO:0019632">
    <property type="term" value="P:shikimate metabolic process"/>
    <property type="evidence" value="ECO:0007669"/>
    <property type="project" value="TreeGrafter"/>
</dbReference>
<evidence type="ECO:0000313" key="5">
    <source>
        <dbReference type="EMBL" id="TKA64261.1"/>
    </source>
</evidence>
<organism evidence="5 6">
    <name type="scientific">Cryomyces minteri</name>
    <dbReference type="NCBI Taxonomy" id="331657"/>
    <lineage>
        <taxon>Eukaryota</taxon>
        <taxon>Fungi</taxon>
        <taxon>Dikarya</taxon>
        <taxon>Ascomycota</taxon>
        <taxon>Pezizomycotina</taxon>
        <taxon>Dothideomycetes</taxon>
        <taxon>Dothideomycetes incertae sedis</taxon>
        <taxon>Cryomyces</taxon>
    </lineage>
</organism>
<dbReference type="STRING" id="331657.A0A4U0WMQ3"/>
<dbReference type="Gene3D" id="3.40.50.10860">
    <property type="entry name" value="Leucine Dehydrogenase, chain A, domain 1"/>
    <property type="match status" value="1"/>
</dbReference>
<dbReference type="InterPro" id="IPR006151">
    <property type="entry name" value="Shikm_DH/Glu-tRNA_Rdtase"/>
</dbReference>
<feature type="domain" description="Quinate/shikimate 5-dehydrogenase/glutamyl-tRNA reductase" evidence="2">
    <location>
        <begin position="162"/>
        <end position="218"/>
    </location>
</feature>
<gene>
    <name evidence="5" type="ORF">B0A49_09580</name>
</gene>
<evidence type="ECO:0008006" key="7">
    <source>
        <dbReference type="Google" id="ProtNLM"/>
    </source>
</evidence>
<dbReference type="GO" id="GO:0004764">
    <property type="term" value="F:shikimate 3-dehydrogenase (NADP+) activity"/>
    <property type="evidence" value="ECO:0007669"/>
    <property type="project" value="InterPro"/>
</dbReference>
<evidence type="ECO:0000256" key="1">
    <source>
        <dbReference type="SAM" id="MobiDB-lite"/>
    </source>
</evidence>
<evidence type="ECO:0000259" key="3">
    <source>
        <dbReference type="Pfam" id="PF08501"/>
    </source>
</evidence>
<dbReference type="SUPFAM" id="SSF53223">
    <property type="entry name" value="Aminoacid dehydrogenase-like, N-terminal domain"/>
    <property type="match status" value="1"/>
</dbReference>
<evidence type="ECO:0000259" key="2">
    <source>
        <dbReference type="Pfam" id="PF01488"/>
    </source>
</evidence>
<evidence type="ECO:0000313" key="6">
    <source>
        <dbReference type="Proteomes" id="UP000308768"/>
    </source>
</evidence>
<feature type="region of interest" description="Disordered" evidence="1">
    <location>
        <begin position="1"/>
        <end position="27"/>
    </location>
</feature>
<name>A0A4U0WMQ3_9PEZI</name>
<dbReference type="Proteomes" id="UP000308768">
    <property type="component" value="Unassembled WGS sequence"/>
</dbReference>
<dbReference type="AlphaFoldDB" id="A0A4U0WMQ3"/>
<dbReference type="SUPFAM" id="SSF51735">
    <property type="entry name" value="NAD(P)-binding Rossmann-fold domains"/>
    <property type="match status" value="1"/>
</dbReference>
<dbReference type="Pfam" id="PF08501">
    <property type="entry name" value="Shikimate_dh_N"/>
    <property type="match status" value="1"/>
</dbReference>
<dbReference type="EMBL" id="NAJN01001291">
    <property type="protein sequence ID" value="TKA64261.1"/>
    <property type="molecule type" value="Genomic_DNA"/>
</dbReference>
<dbReference type="PANTHER" id="PTHR21089">
    <property type="entry name" value="SHIKIMATE DEHYDROGENASE"/>
    <property type="match status" value="1"/>
</dbReference>
<dbReference type="InterPro" id="IPR041121">
    <property type="entry name" value="SDH_C"/>
</dbReference>
<proteinExistence type="predicted"/>
<keyword evidence="6" id="KW-1185">Reference proteome</keyword>
<feature type="domain" description="SDH C-terminal" evidence="4">
    <location>
        <begin position="283"/>
        <end position="310"/>
    </location>
</feature>
<dbReference type="Gene3D" id="3.40.50.720">
    <property type="entry name" value="NAD(P)-binding Rossmann-like Domain"/>
    <property type="match status" value="1"/>
</dbReference>
<accession>A0A4U0WMQ3</accession>
<dbReference type="CDD" id="cd01065">
    <property type="entry name" value="NAD_bind_Shikimate_DH"/>
    <property type="match status" value="1"/>
</dbReference>
<dbReference type="PANTHER" id="PTHR21089:SF26">
    <property type="entry name" value="AROM POLYPEPTIDE, PUTATIVE-RELATED"/>
    <property type="match status" value="1"/>
</dbReference>
<dbReference type="InterPro" id="IPR036291">
    <property type="entry name" value="NAD(P)-bd_dom_sf"/>
</dbReference>
<dbReference type="InterPro" id="IPR022893">
    <property type="entry name" value="Shikimate_DH_fam"/>
</dbReference>
<evidence type="ECO:0000259" key="4">
    <source>
        <dbReference type="Pfam" id="PF18317"/>
    </source>
</evidence>
<sequence length="323" mass="34360">MDTSSPTIDSLRKVPSAEDSTADCEGTSTPATSLQYYIFGQGISFSMSPTVHNAGFAYYKLPHHYSIQQSPSTETFAPLIAAPDFGGASVTMPHKLAINKYCTSTSIHAQRIGAVNTLVVQTQPPARSESQVKQILGENTDWSGLASIIEQHDASSPTPARTGLVIGAGGASRAAIYAMYQSGLSTIYLYNRTLSRASEVASSFSSLFTTTIVDSLSSLPSASPPDIIIGTVPADRTTAAFFPTALFAKTKGLCIDMAYKPRETPLLSVARGHEGWETVTEVEVLLAQGYEQFQLWTGREAPKQCILDAVAAHDAATVAAARL</sequence>
<dbReference type="GO" id="GO:0009423">
    <property type="term" value="P:chorismate biosynthetic process"/>
    <property type="evidence" value="ECO:0007669"/>
    <property type="project" value="UniProtKB-UniPathway"/>
</dbReference>
<dbReference type="OrthoDB" id="204377at2759"/>